<accession>A0ABN1LBX7</accession>
<name>A0ABN1LBX7_9ALTE</name>
<dbReference type="RefSeq" id="WP_343855627.1">
    <property type="nucleotide sequence ID" value="NZ_BAAAFD010000001.1"/>
</dbReference>
<evidence type="ECO:0000256" key="1">
    <source>
        <dbReference type="SAM" id="SignalP"/>
    </source>
</evidence>
<dbReference type="EMBL" id="BAAAFD010000001">
    <property type="protein sequence ID" value="GAA0852128.1"/>
    <property type="molecule type" value="Genomic_DNA"/>
</dbReference>
<keyword evidence="3" id="KW-1185">Reference proteome</keyword>
<evidence type="ECO:0008006" key="4">
    <source>
        <dbReference type="Google" id="ProtNLM"/>
    </source>
</evidence>
<sequence length="132" mass="14479">MIRHSSKMLLVMLLLVTQVGQTFAFAIPCDGHDKMTMDHSMLSDTTTSIVDHSHHVMMMEASEATAESSQDCCQKDCCCPVALMSVAALIDSEIDPSLNIHSVKTFDANGSMVNVFIALLQRPPNTLNFFTI</sequence>
<organism evidence="2 3">
    <name type="scientific">Aliiglaciecola litoralis</name>
    <dbReference type="NCBI Taxonomy" id="582857"/>
    <lineage>
        <taxon>Bacteria</taxon>
        <taxon>Pseudomonadati</taxon>
        <taxon>Pseudomonadota</taxon>
        <taxon>Gammaproteobacteria</taxon>
        <taxon>Alteromonadales</taxon>
        <taxon>Alteromonadaceae</taxon>
        <taxon>Aliiglaciecola</taxon>
    </lineage>
</organism>
<gene>
    <name evidence="2" type="ORF">GCM10009114_01250</name>
</gene>
<feature type="signal peptide" evidence="1">
    <location>
        <begin position="1"/>
        <end position="24"/>
    </location>
</feature>
<feature type="chain" id="PRO_5045747065" description="DUF2946 domain-containing protein" evidence="1">
    <location>
        <begin position="25"/>
        <end position="132"/>
    </location>
</feature>
<proteinExistence type="predicted"/>
<dbReference type="Proteomes" id="UP001500359">
    <property type="component" value="Unassembled WGS sequence"/>
</dbReference>
<evidence type="ECO:0000313" key="3">
    <source>
        <dbReference type="Proteomes" id="UP001500359"/>
    </source>
</evidence>
<reference evidence="2 3" key="1">
    <citation type="journal article" date="2019" name="Int. J. Syst. Evol. Microbiol.">
        <title>The Global Catalogue of Microorganisms (GCM) 10K type strain sequencing project: providing services to taxonomists for standard genome sequencing and annotation.</title>
        <authorList>
            <consortium name="The Broad Institute Genomics Platform"/>
            <consortium name="The Broad Institute Genome Sequencing Center for Infectious Disease"/>
            <person name="Wu L."/>
            <person name="Ma J."/>
        </authorList>
    </citation>
    <scope>NUCLEOTIDE SEQUENCE [LARGE SCALE GENOMIC DNA]</scope>
    <source>
        <strain evidence="2 3">JCM 15896</strain>
    </source>
</reference>
<comment type="caution">
    <text evidence="2">The sequence shown here is derived from an EMBL/GenBank/DDBJ whole genome shotgun (WGS) entry which is preliminary data.</text>
</comment>
<keyword evidence="1" id="KW-0732">Signal</keyword>
<evidence type="ECO:0000313" key="2">
    <source>
        <dbReference type="EMBL" id="GAA0852128.1"/>
    </source>
</evidence>
<protein>
    <recommendedName>
        <fullName evidence="4">DUF2946 domain-containing protein</fullName>
    </recommendedName>
</protein>